<gene>
    <name evidence="1" type="ORF">L1987_60450</name>
</gene>
<name>A0ACB9D886_9ASTR</name>
<evidence type="ECO:0000313" key="1">
    <source>
        <dbReference type="EMBL" id="KAI3742755.1"/>
    </source>
</evidence>
<evidence type="ECO:0000313" key="2">
    <source>
        <dbReference type="Proteomes" id="UP001056120"/>
    </source>
</evidence>
<protein>
    <submittedName>
        <fullName evidence="1">Uncharacterized protein</fullName>
    </submittedName>
</protein>
<dbReference type="Proteomes" id="UP001056120">
    <property type="component" value="Linkage Group LG20"/>
</dbReference>
<reference evidence="1 2" key="2">
    <citation type="journal article" date="2022" name="Mol. Ecol. Resour.">
        <title>The genomes of chicory, endive, great burdock and yacon provide insights into Asteraceae paleo-polyploidization history and plant inulin production.</title>
        <authorList>
            <person name="Fan W."/>
            <person name="Wang S."/>
            <person name="Wang H."/>
            <person name="Wang A."/>
            <person name="Jiang F."/>
            <person name="Liu H."/>
            <person name="Zhao H."/>
            <person name="Xu D."/>
            <person name="Zhang Y."/>
        </authorList>
    </citation>
    <scope>NUCLEOTIDE SEQUENCE [LARGE SCALE GENOMIC DNA]</scope>
    <source>
        <strain evidence="2">cv. Yunnan</strain>
        <tissue evidence="1">Leaves</tissue>
    </source>
</reference>
<dbReference type="EMBL" id="CM042037">
    <property type="protein sequence ID" value="KAI3742755.1"/>
    <property type="molecule type" value="Genomic_DNA"/>
</dbReference>
<organism evidence="1 2">
    <name type="scientific">Smallanthus sonchifolius</name>
    <dbReference type="NCBI Taxonomy" id="185202"/>
    <lineage>
        <taxon>Eukaryota</taxon>
        <taxon>Viridiplantae</taxon>
        <taxon>Streptophyta</taxon>
        <taxon>Embryophyta</taxon>
        <taxon>Tracheophyta</taxon>
        <taxon>Spermatophyta</taxon>
        <taxon>Magnoliopsida</taxon>
        <taxon>eudicotyledons</taxon>
        <taxon>Gunneridae</taxon>
        <taxon>Pentapetalae</taxon>
        <taxon>asterids</taxon>
        <taxon>campanulids</taxon>
        <taxon>Asterales</taxon>
        <taxon>Asteraceae</taxon>
        <taxon>Asteroideae</taxon>
        <taxon>Heliantheae alliance</taxon>
        <taxon>Millerieae</taxon>
        <taxon>Smallanthus</taxon>
    </lineage>
</organism>
<proteinExistence type="predicted"/>
<keyword evidence="2" id="KW-1185">Reference proteome</keyword>
<accession>A0ACB9D886</accession>
<sequence>MEDNEEEEEYHKLSEYFFSLDTTGLLFAMHDLGEKARWSRKFEKGTGWKDKSKWCAFHEDFIALRREISYLLSKGHLKEFLGKGKNKSKDHDRIPQRATSPPADAKVISFIYGGSDICGTSYSAANRNAKEAKTEKGDRPTKNSSLTEAKVISFDEGDRDDVKDPHHDGLVITLCITNHFIRRILIDGGSSVNIIQLEVLKSMGIPDSEIISKSSVLAGMIKEVKFPRWLANVVVVQKKNGKWRVCVDFTDLNKACPKDPFPLPHIDSMVDAIAGHEMLTFMDASSGFQQIQMEPSDQEDTAFMTPTGIYCYIAMPFGLKNAGATYQRLGNMMFKEKLRDTMEVYIDDMVVKSKKVEDHLRDLREAFDIWTSTT</sequence>
<reference evidence="2" key="1">
    <citation type="journal article" date="2022" name="Mol. Ecol. Resour.">
        <title>The genomes of chicory, endive, great burdock and yacon provide insights into Asteraceae palaeo-polyploidization history and plant inulin production.</title>
        <authorList>
            <person name="Fan W."/>
            <person name="Wang S."/>
            <person name="Wang H."/>
            <person name="Wang A."/>
            <person name="Jiang F."/>
            <person name="Liu H."/>
            <person name="Zhao H."/>
            <person name="Xu D."/>
            <person name="Zhang Y."/>
        </authorList>
    </citation>
    <scope>NUCLEOTIDE SEQUENCE [LARGE SCALE GENOMIC DNA]</scope>
    <source>
        <strain evidence="2">cv. Yunnan</strain>
    </source>
</reference>
<comment type="caution">
    <text evidence="1">The sequence shown here is derived from an EMBL/GenBank/DDBJ whole genome shotgun (WGS) entry which is preliminary data.</text>
</comment>